<reference evidence="1 2" key="1">
    <citation type="submission" date="2011-02" db="EMBL/GenBank/DDBJ databases">
        <authorList>
            <person name="Weinstock G."/>
            <person name="Sodergren E."/>
            <person name="Clifton S."/>
            <person name="Fulton L."/>
            <person name="Fulton B."/>
            <person name="Courtney L."/>
            <person name="Fronick C."/>
            <person name="Harrison M."/>
            <person name="Strong C."/>
            <person name="Farmer C."/>
            <person name="Delahaunty K."/>
            <person name="Markovic C."/>
            <person name="Hall O."/>
            <person name="Minx P."/>
            <person name="Tomlinson C."/>
            <person name="Mitreva M."/>
            <person name="Hou S."/>
            <person name="Chen J."/>
            <person name="Wollam A."/>
            <person name="Pepin K.H."/>
            <person name="Johnson M."/>
            <person name="Bhonagiri V."/>
            <person name="Zhang X."/>
            <person name="Suruliraj S."/>
            <person name="Warren W."/>
            <person name="Chinwalla A."/>
            <person name="Mardis E.R."/>
            <person name="Wilson R.K."/>
        </authorList>
    </citation>
    <scope>NUCLEOTIDE SEQUENCE [LARGE SCALE GENOMIC DNA]</scope>
    <source>
        <strain evidence="1 2">YIT 12057</strain>
    </source>
</reference>
<comment type="caution">
    <text evidence="1">The sequence shown here is derived from an EMBL/GenBank/DDBJ whole genome shotgun (WGS) entry which is preliminary data.</text>
</comment>
<dbReference type="EMBL" id="AFBN01000096">
    <property type="protein sequence ID" value="EGF52088.1"/>
    <property type="molecule type" value="Genomic_DNA"/>
</dbReference>
<evidence type="ECO:0000313" key="1">
    <source>
        <dbReference type="EMBL" id="EGF52088.1"/>
    </source>
</evidence>
<protein>
    <submittedName>
        <fullName evidence="1">Uncharacterized protein</fullName>
    </submittedName>
</protein>
<dbReference type="Proteomes" id="UP000003416">
    <property type="component" value="Unassembled WGS sequence"/>
</dbReference>
<evidence type="ECO:0000313" key="2">
    <source>
        <dbReference type="Proteomes" id="UP000003416"/>
    </source>
</evidence>
<proteinExistence type="predicted"/>
<organism evidence="1 2">
    <name type="scientific">Bacteroides fluxus YIT 12057</name>
    <dbReference type="NCBI Taxonomy" id="763034"/>
    <lineage>
        <taxon>Bacteria</taxon>
        <taxon>Pseudomonadati</taxon>
        <taxon>Bacteroidota</taxon>
        <taxon>Bacteroidia</taxon>
        <taxon>Bacteroidales</taxon>
        <taxon>Bacteroidaceae</taxon>
        <taxon>Bacteroides</taxon>
    </lineage>
</organism>
<sequence length="41" mass="4571">MFQPIILPSFAILLARLCHRLGKSLPTLWQSLANGMAETCQ</sequence>
<dbReference type="STRING" id="763034.HMPREF9446_03297"/>
<dbReference type="HOGENOM" id="CLU_219637_0_0_10"/>
<accession>F3PX09</accession>
<gene>
    <name evidence="1" type="ORF">HMPREF9446_03297</name>
</gene>
<name>F3PX09_9BACE</name>
<dbReference type="AlphaFoldDB" id="F3PX09"/>
<keyword evidence="2" id="KW-1185">Reference proteome</keyword>